<dbReference type="GO" id="GO:0000150">
    <property type="term" value="F:DNA strand exchange activity"/>
    <property type="evidence" value="ECO:0007669"/>
    <property type="project" value="InterPro"/>
</dbReference>
<organism evidence="4 5">
    <name type="scientific">Faecalibacterium taiwanense</name>
    <dbReference type="NCBI Taxonomy" id="3030638"/>
    <lineage>
        <taxon>Bacteria</taxon>
        <taxon>Bacillati</taxon>
        <taxon>Bacillota</taxon>
        <taxon>Clostridia</taxon>
        <taxon>Eubacteriales</taxon>
        <taxon>Oscillospiraceae</taxon>
        <taxon>Faecalibacterium</taxon>
    </lineage>
</organism>
<evidence type="ECO:0000259" key="3">
    <source>
        <dbReference type="PROSITE" id="PS51737"/>
    </source>
</evidence>
<dbReference type="InterPro" id="IPR038109">
    <property type="entry name" value="DNA_bind_recomb_sf"/>
</dbReference>
<reference evidence="4 5" key="1">
    <citation type="submission" date="2024-03" db="EMBL/GenBank/DDBJ databases">
        <authorList>
            <person name="Plomp N."/>
            <person name="Harmsen H.J."/>
        </authorList>
    </citation>
    <scope>NUCLEOTIDE SEQUENCE [LARGE SCALE GENOMIC DNA]</scope>
    <source>
        <strain evidence="4 5">HTF-76H</strain>
    </source>
</reference>
<evidence type="ECO:0000256" key="1">
    <source>
        <dbReference type="SAM" id="Coils"/>
    </source>
</evidence>
<accession>A0AB35Y085</accession>
<keyword evidence="5" id="KW-1185">Reference proteome</keyword>
<dbReference type="EMBL" id="JBBFKC010000008">
    <property type="protein sequence ID" value="MEJ3691430.1"/>
    <property type="molecule type" value="Genomic_DNA"/>
</dbReference>
<name>A0AB35Y085_9FIRM</name>
<protein>
    <submittedName>
        <fullName evidence="4">Recombinase family protein</fullName>
    </submittedName>
</protein>
<dbReference type="InterPro" id="IPR050639">
    <property type="entry name" value="SSR_resolvase"/>
</dbReference>
<dbReference type="AlphaFoldDB" id="A0AB35Y085"/>
<dbReference type="PANTHER" id="PTHR30461">
    <property type="entry name" value="DNA-INVERTASE FROM LAMBDOID PROPHAGE"/>
    <property type="match status" value="1"/>
</dbReference>
<feature type="domain" description="Recombinase" evidence="3">
    <location>
        <begin position="169"/>
        <end position="314"/>
    </location>
</feature>
<dbReference type="PANTHER" id="PTHR30461:SF23">
    <property type="entry name" value="DNA RECOMBINASE-RELATED"/>
    <property type="match status" value="1"/>
</dbReference>
<dbReference type="InterPro" id="IPR011109">
    <property type="entry name" value="DNA_bind_recombinase_dom"/>
</dbReference>
<feature type="coiled-coil region" evidence="1">
    <location>
        <begin position="387"/>
        <end position="467"/>
    </location>
</feature>
<dbReference type="SMART" id="SM00857">
    <property type="entry name" value="Resolvase"/>
    <property type="match status" value="1"/>
</dbReference>
<dbReference type="Gene3D" id="3.40.50.1390">
    <property type="entry name" value="Resolvase, N-terminal catalytic domain"/>
    <property type="match status" value="1"/>
</dbReference>
<dbReference type="InterPro" id="IPR006119">
    <property type="entry name" value="Resolv_N"/>
</dbReference>
<dbReference type="SUPFAM" id="SSF53041">
    <property type="entry name" value="Resolvase-like"/>
    <property type="match status" value="1"/>
</dbReference>
<keyword evidence="1" id="KW-0175">Coiled coil</keyword>
<dbReference type="InterPro" id="IPR036162">
    <property type="entry name" value="Resolvase-like_N_sf"/>
</dbReference>
<evidence type="ECO:0000259" key="2">
    <source>
        <dbReference type="PROSITE" id="PS51736"/>
    </source>
</evidence>
<feature type="domain" description="Resolvase/invertase-type recombinase catalytic" evidence="2">
    <location>
        <begin position="1"/>
        <end position="161"/>
    </location>
</feature>
<dbReference type="GO" id="GO:0003677">
    <property type="term" value="F:DNA binding"/>
    <property type="evidence" value="ECO:0007669"/>
    <property type="project" value="InterPro"/>
</dbReference>
<comment type="caution">
    <text evidence="4">The sequence shown here is derived from an EMBL/GenBank/DDBJ whole genome shotgun (WGS) entry which is preliminary data.</text>
</comment>
<evidence type="ECO:0000313" key="4">
    <source>
        <dbReference type="EMBL" id="MEJ3691430.1"/>
    </source>
</evidence>
<dbReference type="PROSITE" id="PS51737">
    <property type="entry name" value="RECOMBINASE_DNA_BIND"/>
    <property type="match status" value="1"/>
</dbReference>
<dbReference type="Proteomes" id="UP001379600">
    <property type="component" value="Unassembled WGS sequence"/>
</dbReference>
<gene>
    <name evidence="4" type="ORF">WF787_09400</name>
</gene>
<sequence>MIAAYQRISRADGDLGKDGKDKSNSIENQKELIQRYISHKESLQNLPVMDFVDDGYTGSNFDRPGFQKMMDGVRSGEIDTIIVKDLSRFGRDYIGVGEYMEQIFPLLGVRLISINDNYDSSNYNGTTLGMDLIVSNLVNTMYCRDAGKKLRTANRVKWRKGISTASAAPFGYQFDPNKKGSYIIDPPAAKIVRRIFDLAILGLGTREIAMALNDENAPVPSVYNREHKAYGKETTYTIAPVILWDSSRVWKILTAYVYTGAMVLGKSQRLISGKKIIRIVPKGQQYITEGTHEAIVSREEFKKAQLVIRNNGHRVVMGSVDFPLKGKIRCGNCRRVLGYDYKQASPIFWCREGMELIGQTQCSSEIYQASDIENAVFQALKKELSLLDSLYSDIKKEEQSLKEASRKASRRKTLMEQELKNLKGEKMRMYEEYAAGTLSLDNYKSKKLECDRKIAEVQDKIEQFKAEESVKSVVPGTVRAAAEQAENFLHGTRLTASMVSAFIENVYVHEGGRIVVRFKYEQSIQDAVRALHTE</sequence>
<dbReference type="Pfam" id="PF07508">
    <property type="entry name" value="Recombinase"/>
    <property type="match status" value="1"/>
</dbReference>
<dbReference type="PROSITE" id="PS51736">
    <property type="entry name" value="RECOMBINASES_3"/>
    <property type="match status" value="1"/>
</dbReference>
<evidence type="ECO:0000313" key="5">
    <source>
        <dbReference type="Proteomes" id="UP001379600"/>
    </source>
</evidence>
<proteinExistence type="predicted"/>
<dbReference type="Pfam" id="PF00239">
    <property type="entry name" value="Resolvase"/>
    <property type="match status" value="1"/>
</dbReference>
<dbReference type="Gene3D" id="3.90.1750.20">
    <property type="entry name" value="Putative Large Serine Recombinase, Chain B, Domain 2"/>
    <property type="match status" value="1"/>
</dbReference>
<dbReference type="RefSeq" id="WP_337679603.1">
    <property type="nucleotide sequence ID" value="NZ_JBBFKB010000108.1"/>
</dbReference>